<proteinExistence type="inferred from homology"/>
<dbReference type="EMBL" id="APGJ01000003">
    <property type="protein sequence ID" value="EYD73346.1"/>
    <property type="molecule type" value="Genomic_DNA"/>
</dbReference>
<dbReference type="PANTHER" id="PTHR10430:SF16">
    <property type="entry name" value="PEROXIREDOXIN-5, MITOCHONDRIAL"/>
    <property type="match status" value="1"/>
</dbReference>
<dbReference type="CDD" id="cd03013">
    <property type="entry name" value="PRX5_like"/>
    <property type="match status" value="1"/>
</dbReference>
<keyword evidence="3 6" id="KW-0560">Oxidoreductase</keyword>
<dbReference type="GO" id="GO:0008379">
    <property type="term" value="F:thioredoxin peroxidase activity"/>
    <property type="evidence" value="ECO:0007669"/>
    <property type="project" value="InterPro"/>
</dbReference>
<evidence type="ECO:0000256" key="3">
    <source>
        <dbReference type="ARBA" id="ARBA00023002"/>
    </source>
</evidence>
<dbReference type="InterPro" id="IPR013766">
    <property type="entry name" value="Thioredoxin_domain"/>
</dbReference>
<protein>
    <recommendedName>
        <fullName evidence="6">Glutathione-dependent peroxiredoxin</fullName>
        <ecNumber evidence="6">1.11.1.27</ecNumber>
    </recommendedName>
</protein>
<comment type="caution">
    <text evidence="8">The sequence shown here is derived from an EMBL/GenBank/DDBJ whole genome shotgun (WGS) entry which is preliminary data.</text>
</comment>
<feature type="domain" description="Thioredoxin" evidence="7">
    <location>
        <begin position="3"/>
        <end position="161"/>
    </location>
</feature>
<keyword evidence="9" id="KW-1185">Reference proteome</keyword>
<keyword evidence="2 6" id="KW-0049">Antioxidant</keyword>
<evidence type="ECO:0000259" key="7">
    <source>
        <dbReference type="PROSITE" id="PS51352"/>
    </source>
</evidence>
<dbReference type="SUPFAM" id="SSF52833">
    <property type="entry name" value="Thioredoxin-like"/>
    <property type="match status" value="1"/>
</dbReference>
<evidence type="ECO:0000256" key="5">
    <source>
        <dbReference type="PIRSR" id="PIRSR637944-1"/>
    </source>
</evidence>
<dbReference type="InterPro" id="IPR037944">
    <property type="entry name" value="PRX5-like"/>
</dbReference>
<dbReference type="Pfam" id="PF08534">
    <property type="entry name" value="Redoxin"/>
    <property type="match status" value="1"/>
</dbReference>
<evidence type="ECO:0000313" key="8">
    <source>
        <dbReference type="EMBL" id="EYD73346.1"/>
    </source>
</evidence>
<dbReference type="GO" id="GO:0034599">
    <property type="term" value="P:cellular response to oxidative stress"/>
    <property type="evidence" value="ECO:0007669"/>
    <property type="project" value="InterPro"/>
</dbReference>
<dbReference type="GO" id="GO:0005737">
    <property type="term" value="C:cytoplasm"/>
    <property type="evidence" value="ECO:0007669"/>
    <property type="project" value="TreeGrafter"/>
</dbReference>
<dbReference type="GO" id="GO:0045454">
    <property type="term" value="P:cell redox homeostasis"/>
    <property type="evidence" value="ECO:0007669"/>
    <property type="project" value="TreeGrafter"/>
</dbReference>
<accession>A0A017HG59</accession>
<organism evidence="8 9">
    <name type="scientific">Limimaricola hongkongensis DSM 17492</name>
    <dbReference type="NCBI Taxonomy" id="1122180"/>
    <lineage>
        <taxon>Bacteria</taxon>
        <taxon>Pseudomonadati</taxon>
        <taxon>Pseudomonadota</taxon>
        <taxon>Alphaproteobacteria</taxon>
        <taxon>Rhodobacterales</taxon>
        <taxon>Paracoccaceae</taxon>
        <taxon>Limimaricola</taxon>
    </lineage>
</organism>
<dbReference type="GO" id="GO:0042744">
    <property type="term" value="P:hydrogen peroxide catabolic process"/>
    <property type="evidence" value="ECO:0007669"/>
    <property type="project" value="TreeGrafter"/>
</dbReference>
<dbReference type="FunFam" id="3.40.30.10:FF:000020">
    <property type="entry name" value="Peroxiredoxin"/>
    <property type="match status" value="1"/>
</dbReference>
<evidence type="ECO:0000256" key="1">
    <source>
        <dbReference type="ARBA" id="ARBA00022559"/>
    </source>
</evidence>
<dbReference type="PROSITE" id="PS51352">
    <property type="entry name" value="THIOREDOXIN_2"/>
    <property type="match status" value="1"/>
</dbReference>
<dbReference type="RefSeq" id="WP_017927629.1">
    <property type="nucleotide sequence ID" value="NZ_KB822996.1"/>
</dbReference>
<evidence type="ECO:0000313" key="9">
    <source>
        <dbReference type="Proteomes" id="UP000025047"/>
    </source>
</evidence>
<dbReference type="eggNOG" id="COG0678">
    <property type="taxonomic scope" value="Bacteria"/>
</dbReference>
<dbReference type="InterPro" id="IPR013740">
    <property type="entry name" value="Redoxin"/>
</dbReference>
<dbReference type="OrthoDB" id="9800621at2"/>
<evidence type="ECO:0000256" key="6">
    <source>
        <dbReference type="RuleBase" id="RU366011"/>
    </source>
</evidence>
<dbReference type="PANTHER" id="PTHR10430">
    <property type="entry name" value="PEROXIREDOXIN"/>
    <property type="match status" value="1"/>
</dbReference>
<keyword evidence="4 6" id="KW-0676">Redox-active center</keyword>
<comment type="similarity">
    <text evidence="6">Belongs to the peroxiredoxin family. Prx5 subfamily.</text>
</comment>
<dbReference type="HOGENOM" id="CLU_072440_1_2_5"/>
<dbReference type="Proteomes" id="UP000025047">
    <property type="component" value="Unassembled WGS sequence"/>
</dbReference>
<sequence length="161" mass="16672">MTISTGDRLPGAALMRMGEDGPETVALEDILKGRRVVIFGLPGAFTGTCSSAHVPSFLRSMGALKAKGVDEVVCIAVNDPFVMRAWGEDTGATAAGIAMLADPEGAFTAAIGMVFSNPARGLIGRSKRYALMAEDGVVRVWHPEEGTACDISGGESMVAAL</sequence>
<feature type="active site" description="Cysteine sulfenic acid (-SOH) intermediate" evidence="5">
    <location>
        <position position="49"/>
    </location>
</feature>
<dbReference type="InterPro" id="IPR036249">
    <property type="entry name" value="Thioredoxin-like_sf"/>
</dbReference>
<keyword evidence="1 6" id="KW-0575">Peroxidase</keyword>
<dbReference type="PATRIC" id="fig|1122180.6.peg.871"/>
<evidence type="ECO:0000256" key="4">
    <source>
        <dbReference type="ARBA" id="ARBA00023284"/>
    </source>
</evidence>
<comment type="function">
    <text evidence="6">Thiol-specific peroxidase that catalyzes the reduction of hydrogen peroxide and organic hydroperoxides to water and alcohols, respectively. Plays a role in cell protection against oxidative stress by detoxifying peroxides.</text>
</comment>
<dbReference type="EC" id="1.11.1.27" evidence="6"/>
<gene>
    <name evidence="8" type="ORF">Lokhon_00876</name>
</gene>
<dbReference type="Gene3D" id="3.40.30.10">
    <property type="entry name" value="Glutaredoxin"/>
    <property type="match status" value="1"/>
</dbReference>
<name>A0A017HG59_9RHOB</name>
<comment type="catalytic activity">
    <reaction evidence="6">
        <text>a hydroperoxide + 2 glutathione = an alcohol + glutathione disulfide + H2O</text>
        <dbReference type="Rhea" id="RHEA:62632"/>
        <dbReference type="ChEBI" id="CHEBI:15377"/>
        <dbReference type="ChEBI" id="CHEBI:30879"/>
        <dbReference type="ChEBI" id="CHEBI:35924"/>
        <dbReference type="ChEBI" id="CHEBI:57925"/>
        <dbReference type="ChEBI" id="CHEBI:58297"/>
        <dbReference type="EC" id="1.11.1.27"/>
    </reaction>
</comment>
<dbReference type="AlphaFoldDB" id="A0A017HG59"/>
<reference evidence="8 9" key="1">
    <citation type="submission" date="2013-03" db="EMBL/GenBank/DDBJ databases">
        <authorList>
            <person name="Fiebig A."/>
            <person name="Goeker M."/>
            <person name="Klenk H.-P.P."/>
        </authorList>
    </citation>
    <scope>NUCLEOTIDE SEQUENCE [LARGE SCALE GENOMIC DNA]</scope>
    <source>
        <strain evidence="8 9">DSM 17492</strain>
    </source>
</reference>
<dbReference type="STRING" id="1122180.Lokhon_00876"/>
<evidence type="ECO:0000256" key="2">
    <source>
        <dbReference type="ARBA" id="ARBA00022862"/>
    </source>
</evidence>